<proteinExistence type="predicted"/>
<reference evidence="2" key="1">
    <citation type="submission" date="2017-09" db="EMBL/GenBank/DDBJ databases">
        <title>Depth-based differentiation of microbial function through sediment-hosted aquifers and enrichment of novel symbionts in the deep terrestrial subsurface.</title>
        <authorList>
            <person name="Probst A.J."/>
            <person name="Ladd B."/>
            <person name="Jarett J.K."/>
            <person name="Geller-Mcgrath D.E."/>
            <person name="Sieber C.M.K."/>
            <person name="Emerson J.B."/>
            <person name="Anantharaman K."/>
            <person name="Thomas B.C."/>
            <person name="Malmstrom R."/>
            <person name="Stieglmeier M."/>
            <person name="Klingl A."/>
            <person name="Woyke T."/>
            <person name="Ryan C.M."/>
            <person name="Banfield J.F."/>
        </authorList>
    </citation>
    <scope>NUCLEOTIDE SEQUENCE [LARGE SCALE GENOMIC DNA]</scope>
</reference>
<gene>
    <name evidence="1" type="ORF">COZ37_04160</name>
</gene>
<protein>
    <submittedName>
        <fullName evidence="1">Uncharacterized protein</fullName>
    </submittedName>
</protein>
<feature type="non-terminal residue" evidence="1">
    <location>
        <position position="1"/>
    </location>
</feature>
<evidence type="ECO:0000313" key="1">
    <source>
        <dbReference type="EMBL" id="PIX77143.1"/>
    </source>
</evidence>
<name>A0A2M7M368_9BACT</name>
<sequence length="63" mass="7012">IVQTCSIHGISPRAYLTHYLTECAKRGGPPSEDEIEAFLPHKLNEDIRERLKINKPEGPAPSS</sequence>
<accession>A0A2M7M368</accession>
<comment type="caution">
    <text evidence="1">The sequence shown here is derived from an EMBL/GenBank/DDBJ whole genome shotgun (WGS) entry which is preliminary data.</text>
</comment>
<dbReference type="EMBL" id="PFJK01000193">
    <property type="protein sequence ID" value="PIX77143.1"/>
    <property type="molecule type" value="Genomic_DNA"/>
</dbReference>
<organism evidence="1 2">
    <name type="scientific">bacterium (Candidatus Ratteibacteria) CG_4_10_14_3_um_filter_41_18</name>
    <dbReference type="NCBI Taxonomy" id="2014287"/>
    <lineage>
        <taxon>Bacteria</taxon>
        <taxon>Candidatus Ratteibacteria</taxon>
    </lineage>
</organism>
<evidence type="ECO:0000313" key="2">
    <source>
        <dbReference type="Proteomes" id="UP000229703"/>
    </source>
</evidence>
<dbReference type="AlphaFoldDB" id="A0A2M7M368"/>
<dbReference type="Proteomes" id="UP000229703">
    <property type="component" value="Unassembled WGS sequence"/>
</dbReference>